<dbReference type="Pfam" id="PF13088">
    <property type="entry name" value="BNR_2"/>
    <property type="match status" value="1"/>
</dbReference>
<keyword evidence="8" id="KW-1185">Reference proteome</keyword>
<comment type="caution">
    <text evidence="7">The sequence shown here is derived from an EMBL/GenBank/DDBJ whole genome shotgun (WGS) entry which is preliminary data.</text>
</comment>
<evidence type="ECO:0000259" key="6">
    <source>
        <dbReference type="Pfam" id="PF25275"/>
    </source>
</evidence>
<dbReference type="InterPro" id="IPR026856">
    <property type="entry name" value="Sialidase_fam"/>
</dbReference>
<feature type="domain" description="Sialidase" evidence="5">
    <location>
        <begin position="90"/>
        <end position="352"/>
    </location>
</feature>
<keyword evidence="4" id="KW-0732">Signal</keyword>
<dbReference type="InterPro" id="IPR011040">
    <property type="entry name" value="Sialidase"/>
</dbReference>
<dbReference type="CDD" id="cd14488">
    <property type="entry name" value="CBM6-CBM35-CBM36_like_2"/>
    <property type="match status" value="1"/>
</dbReference>
<dbReference type="PANTHER" id="PTHR10628">
    <property type="entry name" value="SIALIDASE"/>
    <property type="match status" value="1"/>
</dbReference>
<dbReference type="EMBL" id="BOMI01000002">
    <property type="protein sequence ID" value="GID71445.1"/>
    <property type="molecule type" value="Genomic_DNA"/>
</dbReference>
<feature type="domain" description="Golvesin/Xly CBD-like" evidence="6">
    <location>
        <begin position="673"/>
        <end position="800"/>
    </location>
</feature>
<comment type="catalytic activity">
    <reaction evidence="1">
        <text>Hydrolysis of alpha-(2-&gt;3)-, alpha-(2-&gt;6)-, alpha-(2-&gt;8)- glycosidic linkages of terminal sialic acid residues in oligosaccharides, glycoproteins, glycolipids, colominic acid and synthetic substrates.</text>
        <dbReference type="EC" id="3.2.1.18"/>
    </reaction>
</comment>
<dbReference type="Gene3D" id="2.120.10.10">
    <property type="match status" value="1"/>
</dbReference>
<evidence type="ECO:0000256" key="4">
    <source>
        <dbReference type="SAM" id="SignalP"/>
    </source>
</evidence>
<proteinExistence type="inferred from homology"/>
<protein>
    <recommendedName>
        <fullName evidence="3">exo-alpha-sialidase</fullName>
        <ecNumber evidence="3">3.2.1.18</ecNumber>
    </recommendedName>
</protein>
<feature type="domain" description="Golvesin/Xly CBD-like" evidence="6">
    <location>
        <begin position="539"/>
        <end position="667"/>
    </location>
</feature>
<dbReference type="InterPro" id="IPR036278">
    <property type="entry name" value="Sialidase_sf"/>
</dbReference>
<dbReference type="Pfam" id="PF25275">
    <property type="entry name" value="Golvesin_C"/>
    <property type="match status" value="2"/>
</dbReference>
<dbReference type="RefSeq" id="WP_203759361.1">
    <property type="nucleotide sequence ID" value="NZ_BAAABO010000004.1"/>
</dbReference>
<dbReference type="CDD" id="cd15482">
    <property type="entry name" value="Sialidase_non-viral"/>
    <property type="match status" value="1"/>
</dbReference>
<accession>A0ABQ3XUS8</accession>
<dbReference type="PANTHER" id="PTHR10628:SF30">
    <property type="entry name" value="EXO-ALPHA-SIALIDASE"/>
    <property type="match status" value="1"/>
</dbReference>
<comment type="similarity">
    <text evidence="2">Belongs to the glycosyl hydrolase 33 family.</text>
</comment>
<dbReference type="InterPro" id="IPR033803">
    <property type="entry name" value="CBD-like_Golvesin-Xly"/>
</dbReference>
<sequence length="804" mass="84781">MLTRTSVLLLLAALLLIPSPAPANAAAGSFTETEIWNAADPSDAYARFHVHGFAVVRAGTPLPATGGALAGDVVLALTEGRYTDCDCSEKDLLLRRSVDAGHTWGPSEVVVADDPTTNTYANPTLLVDERTGSVFLFYSGRGGMLFYQRSDDAGATWGARVDLSALYANDPNGWRSHGSRGHGIQLAGGRLLLPVGHKATGDDPRYGEDMLYSDDHGATWRRGAPVPVSDAYPIGESRVHERADGTVVVLGRWNPGGTRYPITSTSTDGGATWAAPVLDGAAGQFVSVDAGLIRFTAGGVTRLLHSRPDASARENMTVSVSYDEGASYRYSGVVHPGPSYYSDLAVLSDGTILLLYGNDGASRGFPERVTLARFDLEWLTNGRDSVAAGPGLTRHEYELATPAARTAGGPAPQLVADANARGGKRVRHAATAGDYVEVPFEVPAAGSYEVAVRHHRLRDRGRIRTSVDGLDLPAGRIDPTMTVGEGYQVYPLGTMTLAPGTHRIRFTLEAAGRAGGTVIAPDQLALTAGASPADAPRTVADNSAAASFEIASGTWDNDATGVDGYYGQFYSTHPAGTGTATARFRPDVPETGVYEVAVWYPAHPNRASNAPFTVRHAEGQATFRIDQRTQGSQWVRLGSFPFVAGGAATVGLSDDADGYVVADAVRLLHKGTILDNGAAGFETLAGTWNKATGVAGYRERNYLTTPAGTPDARVRWQLPVPAAGVYQVAVWYTAHDNRAPDAPYTVRHAGGATTVAVDQRTRGGTWVAIGDFPFEGAGTATVELTGDADGYVVADAVRLLRRTG</sequence>
<evidence type="ECO:0000313" key="8">
    <source>
        <dbReference type="Proteomes" id="UP000609879"/>
    </source>
</evidence>
<evidence type="ECO:0000256" key="1">
    <source>
        <dbReference type="ARBA" id="ARBA00000427"/>
    </source>
</evidence>
<evidence type="ECO:0000313" key="7">
    <source>
        <dbReference type="EMBL" id="GID71445.1"/>
    </source>
</evidence>
<dbReference type="SUPFAM" id="SSF50939">
    <property type="entry name" value="Sialidases"/>
    <property type="match status" value="1"/>
</dbReference>
<name>A0ABQ3XUS8_9ACTN</name>
<dbReference type="EC" id="3.2.1.18" evidence="3"/>
<dbReference type="CDD" id="cd02795">
    <property type="entry name" value="CBM6-CBM35-CBM36_like"/>
    <property type="match status" value="1"/>
</dbReference>
<evidence type="ECO:0000259" key="5">
    <source>
        <dbReference type="Pfam" id="PF13088"/>
    </source>
</evidence>
<dbReference type="Proteomes" id="UP000609879">
    <property type="component" value="Unassembled WGS sequence"/>
</dbReference>
<dbReference type="Gene3D" id="2.60.120.260">
    <property type="entry name" value="Galactose-binding domain-like"/>
    <property type="match status" value="2"/>
</dbReference>
<feature type="signal peptide" evidence="4">
    <location>
        <begin position="1"/>
        <end position="25"/>
    </location>
</feature>
<evidence type="ECO:0000256" key="2">
    <source>
        <dbReference type="ARBA" id="ARBA00009348"/>
    </source>
</evidence>
<organism evidence="7 8">
    <name type="scientific">Paractinoplanes deccanensis</name>
    <dbReference type="NCBI Taxonomy" id="113561"/>
    <lineage>
        <taxon>Bacteria</taxon>
        <taxon>Bacillati</taxon>
        <taxon>Actinomycetota</taxon>
        <taxon>Actinomycetes</taxon>
        <taxon>Micromonosporales</taxon>
        <taxon>Micromonosporaceae</taxon>
        <taxon>Paractinoplanes</taxon>
    </lineage>
</organism>
<feature type="chain" id="PRO_5047086305" description="exo-alpha-sialidase" evidence="4">
    <location>
        <begin position="26"/>
        <end position="804"/>
    </location>
</feature>
<gene>
    <name evidence="7" type="ORF">Ade02nite_00860</name>
</gene>
<evidence type="ECO:0000256" key="3">
    <source>
        <dbReference type="ARBA" id="ARBA00012733"/>
    </source>
</evidence>
<reference evidence="7 8" key="1">
    <citation type="submission" date="2021-01" db="EMBL/GenBank/DDBJ databases">
        <title>Whole genome shotgun sequence of Actinoplanes deccanensis NBRC 13994.</title>
        <authorList>
            <person name="Komaki H."/>
            <person name="Tamura T."/>
        </authorList>
    </citation>
    <scope>NUCLEOTIDE SEQUENCE [LARGE SCALE GENOMIC DNA]</scope>
    <source>
        <strain evidence="7 8">NBRC 13994</strain>
    </source>
</reference>